<dbReference type="Pfam" id="PF00092">
    <property type="entry name" value="VWA"/>
    <property type="match status" value="1"/>
</dbReference>
<evidence type="ECO:0000313" key="3">
    <source>
        <dbReference type="Proteomes" id="UP000627838"/>
    </source>
</evidence>
<name>A0ABR9K448_9ACTN</name>
<accession>A0ABR9K448</accession>
<comment type="caution">
    <text evidence="2">The sequence shown here is derived from an EMBL/GenBank/DDBJ whole genome shotgun (WGS) entry which is preliminary data.</text>
</comment>
<keyword evidence="3" id="KW-1185">Reference proteome</keyword>
<reference evidence="2 3" key="1">
    <citation type="submission" date="2020-10" db="EMBL/GenBank/DDBJ databases">
        <title>Sequencing the genomes of 1000 actinobacteria strains.</title>
        <authorList>
            <person name="Klenk H.-P."/>
        </authorList>
    </citation>
    <scope>NUCLEOTIDE SEQUENCE [LARGE SCALE GENOMIC DNA]</scope>
    <source>
        <strain evidence="2 3">DSM 46744</strain>
    </source>
</reference>
<sequence>MSQQILPFYLVCDESWSMSGEPIEAINESLKELHQEIGSNPVVADKTRFCLISFNHQAQVLLPLTDLSDLEDEMPGMAGDGGTSYGTVFTLIRDTIDKDVAALKAAGNQVLRPAVFFLTDGQPNDSSEWGTAHRRLTDPAWGPRPNILAFGFGDVDRDTIQRIATVRAFITDESMRPGPALQEFAQSLIRSIVRSGSSADADGGMSLAMPDEVPGFTTIKADVV</sequence>
<evidence type="ECO:0000313" key="2">
    <source>
        <dbReference type="EMBL" id="MBE1537597.1"/>
    </source>
</evidence>
<gene>
    <name evidence="2" type="ORF">H4W34_007430</name>
</gene>
<dbReference type="SUPFAM" id="SSF53300">
    <property type="entry name" value="vWA-like"/>
    <property type="match status" value="1"/>
</dbReference>
<proteinExistence type="predicted"/>
<dbReference type="Proteomes" id="UP000627838">
    <property type="component" value="Unassembled WGS sequence"/>
</dbReference>
<dbReference type="PROSITE" id="PS50234">
    <property type="entry name" value="VWFA"/>
    <property type="match status" value="1"/>
</dbReference>
<dbReference type="Gene3D" id="3.40.50.410">
    <property type="entry name" value="von Willebrand factor, type A domain"/>
    <property type="match status" value="1"/>
</dbReference>
<dbReference type="InterPro" id="IPR036465">
    <property type="entry name" value="vWFA_dom_sf"/>
</dbReference>
<dbReference type="RefSeq" id="WP_192763446.1">
    <property type="nucleotide sequence ID" value="NZ_JADBDZ010000001.1"/>
</dbReference>
<protein>
    <submittedName>
        <fullName evidence="2">Uncharacterized protein YegL</fullName>
    </submittedName>
</protein>
<evidence type="ECO:0000259" key="1">
    <source>
        <dbReference type="PROSITE" id="PS50234"/>
    </source>
</evidence>
<organism evidence="2 3">
    <name type="scientific">Actinomadura algeriensis</name>
    <dbReference type="NCBI Taxonomy" id="1679523"/>
    <lineage>
        <taxon>Bacteria</taxon>
        <taxon>Bacillati</taxon>
        <taxon>Actinomycetota</taxon>
        <taxon>Actinomycetes</taxon>
        <taxon>Streptosporangiales</taxon>
        <taxon>Thermomonosporaceae</taxon>
        <taxon>Actinomadura</taxon>
    </lineage>
</organism>
<dbReference type="EMBL" id="JADBDZ010000001">
    <property type="protein sequence ID" value="MBE1537597.1"/>
    <property type="molecule type" value="Genomic_DNA"/>
</dbReference>
<dbReference type="InterPro" id="IPR002035">
    <property type="entry name" value="VWF_A"/>
</dbReference>
<dbReference type="SMART" id="SM00327">
    <property type="entry name" value="VWA"/>
    <property type="match status" value="1"/>
</dbReference>
<feature type="domain" description="VWFA" evidence="1">
    <location>
        <begin position="7"/>
        <end position="188"/>
    </location>
</feature>